<dbReference type="InterPro" id="IPR042208">
    <property type="entry name" value="D-ser_dehydrat-like_sf"/>
</dbReference>
<dbReference type="Gene3D" id="3.20.20.10">
    <property type="entry name" value="Alanine racemase"/>
    <property type="match status" value="1"/>
</dbReference>
<comment type="caution">
    <text evidence="4">The sequence shown here is derived from an EMBL/GenBank/DDBJ whole genome shotgun (WGS) entry which is preliminary data.</text>
</comment>
<keyword evidence="5" id="KW-1185">Reference proteome</keyword>
<dbReference type="EMBL" id="BAABCN010000015">
    <property type="protein sequence ID" value="GAA3891058.1"/>
    <property type="molecule type" value="Genomic_DNA"/>
</dbReference>
<name>A0ABP7L1G8_9MICO</name>
<dbReference type="Gene3D" id="2.40.37.20">
    <property type="entry name" value="D-serine dehydratase-like domain"/>
    <property type="match status" value="1"/>
</dbReference>
<dbReference type="Pfam" id="PF01168">
    <property type="entry name" value="Ala_racemase_N"/>
    <property type="match status" value="1"/>
</dbReference>
<reference evidence="5" key="1">
    <citation type="journal article" date="2019" name="Int. J. Syst. Evol. Microbiol.">
        <title>The Global Catalogue of Microorganisms (GCM) 10K type strain sequencing project: providing services to taxonomists for standard genome sequencing and annotation.</title>
        <authorList>
            <consortium name="The Broad Institute Genomics Platform"/>
            <consortium name="The Broad Institute Genome Sequencing Center for Infectious Disease"/>
            <person name="Wu L."/>
            <person name="Ma J."/>
        </authorList>
    </citation>
    <scope>NUCLEOTIDE SEQUENCE [LARGE SCALE GENOMIC DNA]</scope>
    <source>
        <strain evidence="5">JCM 17021</strain>
    </source>
</reference>
<proteinExistence type="inferred from homology"/>
<dbReference type="InterPro" id="IPR051466">
    <property type="entry name" value="D-amino_acid_metab_enzyme"/>
</dbReference>
<organism evidence="4 5">
    <name type="scientific">Leifsonia kafniensis</name>
    <dbReference type="NCBI Taxonomy" id="475957"/>
    <lineage>
        <taxon>Bacteria</taxon>
        <taxon>Bacillati</taxon>
        <taxon>Actinomycetota</taxon>
        <taxon>Actinomycetes</taxon>
        <taxon>Micrococcales</taxon>
        <taxon>Microbacteriaceae</taxon>
        <taxon>Leifsonia</taxon>
    </lineage>
</organism>
<dbReference type="PANTHER" id="PTHR28004:SF2">
    <property type="entry name" value="D-SERINE DEHYDRATASE"/>
    <property type="match status" value="1"/>
</dbReference>
<gene>
    <name evidence="4" type="ORF">GCM10022381_36210</name>
</gene>
<evidence type="ECO:0000259" key="3">
    <source>
        <dbReference type="SMART" id="SM01119"/>
    </source>
</evidence>
<evidence type="ECO:0000313" key="4">
    <source>
        <dbReference type="EMBL" id="GAA3891058.1"/>
    </source>
</evidence>
<dbReference type="InterPro" id="IPR001608">
    <property type="entry name" value="Ala_racemase_N"/>
</dbReference>
<evidence type="ECO:0000313" key="5">
    <source>
        <dbReference type="Proteomes" id="UP001501803"/>
    </source>
</evidence>
<keyword evidence="2" id="KW-0456">Lyase</keyword>
<dbReference type="RefSeq" id="WP_345069272.1">
    <property type="nucleotide sequence ID" value="NZ_BAABCN010000015.1"/>
</dbReference>
<dbReference type="PANTHER" id="PTHR28004">
    <property type="entry name" value="ZGC:162816-RELATED"/>
    <property type="match status" value="1"/>
</dbReference>
<dbReference type="InterPro" id="IPR026956">
    <property type="entry name" value="D-ser_dehydrat-like_dom"/>
</dbReference>
<dbReference type="InterPro" id="IPR029066">
    <property type="entry name" value="PLP-binding_barrel"/>
</dbReference>
<dbReference type="Proteomes" id="UP001501803">
    <property type="component" value="Unassembled WGS sequence"/>
</dbReference>
<sequence length="359" mass="37289">MSGLVANAPDTPFLAVDLEVMNRNLERTATSAIERGLALRPHAKTHKVLEIGRRQLELGAVGLTVATVAEAEVFAAAGFDNLFIAYPVWATPSRAARLRAVAERATVTLGVDSVEGIAECAAGLAGSGVRVMIEVDSGHHRSGAQPTEAGALAAAAVRSGLQVAGVFTFPGHGYALGGRAQVAGEEADAITRATASIEHLGIDVAVRSGGSTPTMADADSSVLTELRPGVYVFNDAQQVELGSCTWADVALSARATVVSRSGQNAIVDAGSKVLGADQPRWVTGGGRLPDYPDARIVAMSEHHATVRFLDNTPPPPRGTVVRVVPNHVCSAVNLADELFVVRNETVIDSWVVAARGANN</sequence>
<evidence type="ECO:0000256" key="2">
    <source>
        <dbReference type="ARBA" id="ARBA00023239"/>
    </source>
</evidence>
<dbReference type="SMART" id="SM01119">
    <property type="entry name" value="D-ser_dehydrat"/>
    <property type="match status" value="1"/>
</dbReference>
<dbReference type="SUPFAM" id="SSF51419">
    <property type="entry name" value="PLP-binding barrel"/>
    <property type="match status" value="1"/>
</dbReference>
<protein>
    <submittedName>
        <fullName evidence="4">D-TA family PLP-dependent enzyme</fullName>
    </submittedName>
</protein>
<accession>A0ABP7L1G8</accession>
<comment type="similarity">
    <text evidence="1">Belongs to the DSD1 family.</text>
</comment>
<feature type="domain" description="D-serine dehydratase-like" evidence="3">
    <location>
        <begin position="250"/>
        <end position="342"/>
    </location>
</feature>
<dbReference type="Pfam" id="PF14031">
    <property type="entry name" value="D-ser_dehydrat"/>
    <property type="match status" value="1"/>
</dbReference>
<evidence type="ECO:0000256" key="1">
    <source>
        <dbReference type="ARBA" id="ARBA00005323"/>
    </source>
</evidence>